<evidence type="ECO:0000256" key="1">
    <source>
        <dbReference type="SAM" id="MobiDB-lite"/>
    </source>
</evidence>
<proteinExistence type="predicted"/>
<dbReference type="EMBL" id="JNBS01001330">
    <property type="protein sequence ID" value="OQS01911.1"/>
    <property type="molecule type" value="Genomic_DNA"/>
</dbReference>
<dbReference type="OrthoDB" id="79715at2759"/>
<comment type="caution">
    <text evidence="2">The sequence shown here is derived from an EMBL/GenBank/DDBJ whole genome shotgun (WGS) entry which is preliminary data.</text>
</comment>
<gene>
    <name evidence="2" type="ORF">THRCLA_05657</name>
</gene>
<accession>A0A1V9ZVB4</accession>
<evidence type="ECO:0000313" key="2">
    <source>
        <dbReference type="EMBL" id="OQS01911.1"/>
    </source>
</evidence>
<dbReference type="Proteomes" id="UP000243217">
    <property type="component" value="Unassembled WGS sequence"/>
</dbReference>
<reference evidence="2 3" key="1">
    <citation type="journal article" date="2014" name="Genome Biol. Evol.">
        <title>The secreted proteins of Achlya hypogyna and Thraustotheca clavata identify the ancestral oomycete secretome and reveal gene acquisitions by horizontal gene transfer.</title>
        <authorList>
            <person name="Misner I."/>
            <person name="Blouin N."/>
            <person name="Leonard G."/>
            <person name="Richards T.A."/>
            <person name="Lane C.E."/>
        </authorList>
    </citation>
    <scope>NUCLEOTIDE SEQUENCE [LARGE SCALE GENOMIC DNA]</scope>
    <source>
        <strain evidence="2 3">ATCC 34112</strain>
    </source>
</reference>
<dbReference type="AlphaFoldDB" id="A0A1V9ZVB4"/>
<organism evidence="2 3">
    <name type="scientific">Thraustotheca clavata</name>
    <dbReference type="NCBI Taxonomy" id="74557"/>
    <lineage>
        <taxon>Eukaryota</taxon>
        <taxon>Sar</taxon>
        <taxon>Stramenopiles</taxon>
        <taxon>Oomycota</taxon>
        <taxon>Saprolegniomycetes</taxon>
        <taxon>Saprolegniales</taxon>
        <taxon>Achlyaceae</taxon>
        <taxon>Thraustotheca</taxon>
    </lineage>
</organism>
<feature type="region of interest" description="Disordered" evidence="1">
    <location>
        <begin position="53"/>
        <end position="108"/>
    </location>
</feature>
<sequence length="157" mass="18351">MSEQYYHQRLPLDEYGSMHPQHRSGLCMYKSGKCTNFRTLKQNGEPHSLCAYHRDKQNAHQRKSDRKARQRKAAINRSNTRHHSFDYTPPASMLPPLPTSSPYELKHSHSPTFKLEHDQFDYSQAEWPAQEELVSPWTAAQRLPSIYELLRSRASSI</sequence>
<protein>
    <submittedName>
        <fullName evidence="2">Uncharacterized protein</fullName>
    </submittedName>
</protein>
<keyword evidence="3" id="KW-1185">Reference proteome</keyword>
<evidence type="ECO:0000313" key="3">
    <source>
        <dbReference type="Proteomes" id="UP000243217"/>
    </source>
</evidence>
<name>A0A1V9ZVB4_9STRA</name>
<feature type="compositionally biased region" description="Basic residues" evidence="1">
    <location>
        <begin position="59"/>
        <end position="82"/>
    </location>
</feature>